<dbReference type="EMBL" id="JAIMJC010000006">
    <property type="protein sequence ID" value="KAH0523641.1"/>
    <property type="molecule type" value="Genomic_DNA"/>
</dbReference>
<name>A0A9P8KRA2_9HYPO</name>
<sequence length="333" mass="35785">MPRAADPGPSGIVCMAGPELHQRCTTPNAAAIRVRLRQIAAATPCGDALWQAKESEDQRGTQYCATPSAAAAVPATSQVAPCTYNGITSPSQVIQSNAVTFRFAASKPSHYHPYHLTTLDLGPSVGSITQPKTSPVSLAFSPQEQPKPHQARLACGVGTYAVLSETQSAVVPLESLPRKRPANPASIRVGCFESYLSSSCVFARRQRSISIQVHLIRLLAPALGSLDLSRPLSKPDQTRPDEATACQCAVARLSFKVPCDIYTLFTLSDTCRLPHTIDDFPFWVFDSRYTDFPSCFISPGPFALIALSRRVSSNLAFLLHPSHSFCPSGASSI</sequence>
<gene>
    <name evidence="1" type="ORF">TsFJ059_008617</name>
</gene>
<reference evidence="1 2" key="1">
    <citation type="submission" date="2021-08" db="EMBL/GenBank/DDBJ databases">
        <title>The highly contiguous genome resource for Trichoderma semiorbis FJ059, a fungal antagonistic to plant pathogens.</title>
        <authorList>
            <person name="Liu T."/>
        </authorList>
    </citation>
    <scope>NUCLEOTIDE SEQUENCE [LARGE SCALE GENOMIC DNA]</scope>
    <source>
        <strain evidence="1 2">FJ059</strain>
    </source>
</reference>
<dbReference type="AlphaFoldDB" id="A0A9P8KRA2"/>
<organism evidence="1 2">
    <name type="scientific">Trichoderma semiorbis</name>
    <dbReference type="NCBI Taxonomy" id="1491008"/>
    <lineage>
        <taxon>Eukaryota</taxon>
        <taxon>Fungi</taxon>
        <taxon>Dikarya</taxon>
        <taxon>Ascomycota</taxon>
        <taxon>Pezizomycotina</taxon>
        <taxon>Sordariomycetes</taxon>
        <taxon>Hypocreomycetidae</taxon>
        <taxon>Hypocreales</taxon>
        <taxon>Hypocreaceae</taxon>
        <taxon>Trichoderma</taxon>
    </lineage>
</organism>
<accession>A0A9P8KRA2</accession>
<comment type="caution">
    <text evidence="1">The sequence shown here is derived from an EMBL/GenBank/DDBJ whole genome shotgun (WGS) entry which is preliminary data.</text>
</comment>
<dbReference type="Proteomes" id="UP000826573">
    <property type="component" value="Unassembled WGS sequence"/>
</dbReference>
<protein>
    <submittedName>
        <fullName evidence="1">Uncharacterized protein</fullName>
    </submittedName>
</protein>
<evidence type="ECO:0000313" key="1">
    <source>
        <dbReference type="EMBL" id="KAH0523641.1"/>
    </source>
</evidence>
<proteinExistence type="predicted"/>
<evidence type="ECO:0000313" key="2">
    <source>
        <dbReference type="Proteomes" id="UP000826573"/>
    </source>
</evidence>
<keyword evidence="2" id="KW-1185">Reference proteome</keyword>